<dbReference type="Pfam" id="PF14905">
    <property type="entry name" value="OMP_b-brl_3"/>
    <property type="match status" value="1"/>
</dbReference>
<keyword evidence="3" id="KW-0998">Cell outer membrane</keyword>
<keyword evidence="2" id="KW-0472">Membrane</keyword>
<sequence length="962" mass="106246">MKKLLQLLLILSLGILHAHAQSQQGKIKGQLTDSTSREAMPAATVVLLNAKDSSVASTSMTDTKGNFEITNIPNGAYRLYVSFLGYKPVNKLIQINTDHQQLTLGNIPMVRKGVTLNTVEIVDEKPPIVVKKDTLEFNADAFKTRENAVVEDLLKKLPGVTVDKDGAITAQGETVTKVLVDGKPFFGSDPKLATKNLPANIIDKVQLIDKKSDQAQFTGIDDGQTEKTINITIKKDKKKGMFGRATAGYGTDDRFGVSLSLNRFRENQQLSLLGGGNNVNNMGYTQQDQMSFSSAGGGGGRGGGRGGGGMRMMVQGLGGSSNNAGITRNWNTGLNFNQDFGKNLVVNGSYFFNDTKLNVEQKTARQTFTVDSLKNPNTNYDNNNSSSLTDNSNNRFSARVEYTIDSLHSLIFSPTYSLTNGNSYSVTQNVSLLNNLNDTINKGITYNDGQGNSQNIGGSLLFRKKFKKVGRTLSANFSYSNSNNQQQNFNKSSITYFNPDSVVTFNQRNDINTDSWNEGVNVTYTEPVGKDRYVEANYGITKYNSKSTKYTYDYDGGKGDYNILNDSLSNAFTNNTVNQQAGLSLRTNKLKYDYSFGLNVLFNDLDNMTHSFRTGKDSLIRQHTVNFSPQASFNYMFAKNKRLRINYNGSTQQPSVQQLAPVPDNSNPLYVQLGNPDLKPTFNNSLNVNYNQFNNITFRGMFASLSGSYAVNRIINATTLDPKTGKQTVKPINVNGYFNIRGMVHNSIPLSKTPGQNLNTGTTVSYSRDVVASNNVISYTNTLQLSQSANVNYMYKELFDVSLGGSVNYNATSYTQKTASTLSDTRYLDYNINTDFNINLPLGFMIGTDVTCTMSRGRQAGYNLTSTMWNANVSKYVFPKKQGLIKVQGFDLLKQYISVSRSVSDNYIQDTQSNVLQQYFMISFTYFLNKFGGNNGKMGDKGPRMMNFPGGRGGGFRQRGGF</sequence>
<dbReference type="AlphaFoldDB" id="A0A847S6V8"/>
<dbReference type="SUPFAM" id="SSF49464">
    <property type="entry name" value="Carboxypeptidase regulatory domain-like"/>
    <property type="match status" value="1"/>
</dbReference>
<feature type="chain" id="PRO_5032880130" evidence="4">
    <location>
        <begin position="21"/>
        <end position="962"/>
    </location>
</feature>
<protein>
    <submittedName>
        <fullName evidence="6">Outer membrane beta-barrel protein</fullName>
    </submittedName>
</protein>
<evidence type="ECO:0000313" key="6">
    <source>
        <dbReference type="EMBL" id="NLR78990.1"/>
    </source>
</evidence>
<reference evidence="6 7" key="1">
    <citation type="submission" date="2020-04" db="EMBL/GenBank/DDBJ databases">
        <authorList>
            <person name="Yin C."/>
        </authorList>
    </citation>
    <scope>NUCLEOTIDE SEQUENCE [LARGE SCALE GENOMIC DNA]</scope>
    <source>
        <strain evidence="6 7">Ak56</strain>
    </source>
</reference>
<evidence type="ECO:0000313" key="7">
    <source>
        <dbReference type="Proteomes" id="UP000552864"/>
    </source>
</evidence>
<gene>
    <name evidence="6" type="ORF">HGH91_10150</name>
</gene>
<keyword evidence="7" id="KW-1185">Reference proteome</keyword>
<dbReference type="Pfam" id="PF13620">
    <property type="entry name" value="CarboxypepD_reg"/>
    <property type="match status" value="1"/>
</dbReference>
<evidence type="ECO:0000256" key="1">
    <source>
        <dbReference type="ARBA" id="ARBA00004442"/>
    </source>
</evidence>
<keyword evidence="4" id="KW-0732">Signal</keyword>
<dbReference type="GO" id="GO:0009279">
    <property type="term" value="C:cell outer membrane"/>
    <property type="evidence" value="ECO:0007669"/>
    <property type="project" value="UniProtKB-SubCell"/>
</dbReference>
<accession>A0A847S6V8</accession>
<comment type="subcellular location">
    <subcellularLocation>
        <location evidence="1">Cell outer membrane</location>
    </subcellularLocation>
</comment>
<organism evidence="6 7">
    <name type="scientific">Chitinophaga eiseniae</name>
    <dbReference type="NCBI Taxonomy" id="634771"/>
    <lineage>
        <taxon>Bacteria</taxon>
        <taxon>Pseudomonadati</taxon>
        <taxon>Bacteroidota</taxon>
        <taxon>Chitinophagia</taxon>
        <taxon>Chitinophagales</taxon>
        <taxon>Chitinophagaceae</taxon>
        <taxon>Chitinophaga</taxon>
    </lineage>
</organism>
<dbReference type="RefSeq" id="WP_168738340.1">
    <property type="nucleotide sequence ID" value="NZ_JABAHZ010000002.1"/>
</dbReference>
<dbReference type="InterPro" id="IPR041700">
    <property type="entry name" value="OMP_b-brl_3"/>
</dbReference>
<evidence type="ECO:0000256" key="4">
    <source>
        <dbReference type="SAM" id="SignalP"/>
    </source>
</evidence>
<dbReference type="InterPro" id="IPR008969">
    <property type="entry name" value="CarboxyPept-like_regulatory"/>
</dbReference>
<evidence type="ECO:0000259" key="5">
    <source>
        <dbReference type="Pfam" id="PF14905"/>
    </source>
</evidence>
<name>A0A847S6V8_9BACT</name>
<dbReference type="SUPFAM" id="SSF56935">
    <property type="entry name" value="Porins"/>
    <property type="match status" value="1"/>
</dbReference>
<dbReference type="Gene3D" id="2.40.170.20">
    <property type="entry name" value="TonB-dependent receptor, beta-barrel domain"/>
    <property type="match status" value="1"/>
</dbReference>
<evidence type="ECO:0000256" key="2">
    <source>
        <dbReference type="ARBA" id="ARBA00023136"/>
    </source>
</evidence>
<proteinExistence type="predicted"/>
<feature type="domain" description="Outer membrane protein beta-barrel" evidence="5">
    <location>
        <begin position="464"/>
        <end position="926"/>
    </location>
</feature>
<dbReference type="EMBL" id="JABAHZ010000002">
    <property type="protein sequence ID" value="NLR78990.1"/>
    <property type="molecule type" value="Genomic_DNA"/>
</dbReference>
<feature type="signal peptide" evidence="4">
    <location>
        <begin position="1"/>
        <end position="20"/>
    </location>
</feature>
<comment type="caution">
    <text evidence="6">The sequence shown here is derived from an EMBL/GenBank/DDBJ whole genome shotgun (WGS) entry which is preliminary data.</text>
</comment>
<dbReference type="Gene3D" id="2.60.40.1120">
    <property type="entry name" value="Carboxypeptidase-like, regulatory domain"/>
    <property type="match status" value="1"/>
</dbReference>
<dbReference type="InterPro" id="IPR036942">
    <property type="entry name" value="Beta-barrel_TonB_sf"/>
</dbReference>
<dbReference type="Proteomes" id="UP000552864">
    <property type="component" value="Unassembled WGS sequence"/>
</dbReference>
<evidence type="ECO:0000256" key="3">
    <source>
        <dbReference type="ARBA" id="ARBA00023237"/>
    </source>
</evidence>